<comment type="caution">
    <text evidence="10">The sequence shown here is derived from an EMBL/GenBank/DDBJ whole genome shotgun (WGS) entry which is preliminary data.</text>
</comment>
<dbReference type="GO" id="GO:0004930">
    <property type="term" value="F:G protein-coupled receptor activity"/>
    <property type="evidence" value="ECO:0007669"/>
    <property type="project" value="InterPro"/>
</dbReference>
<dbReference type="PANTHER" id="PTHR24060">
    <property type="entry name" value="METABOTROPIC GLUTAMATE RECEPTOR"/>
    <property type="match status" value="1"/>
</dbReference>
<comment type="subcellular location">
    <subcellularLocation>
        <location evidence="1">Membrane</location>
        <topology evidence="1">Multi-pass membrane protein</topology>
    </subcellularLocation>
</comment>
<reference evidence="10" key="3">
    <citation type="submission" date="2023-05" db="EMBL/GenBank/DDBJ databases">
        <authorList>
            <person name="Smith C.H."/>
        </authorList>
    </citation>
    <scope>NUCLEOTIDE SEQUENCE</scope>
    <source>
        <strain evidence="10">CHS0354</strain>
        <tissue evidence="10">Mantle</tissue>
    </source>
</reference>
<evidence type="ECO:0000313" key="10">
    <source>
        <dbReference type="EMBL" id="KAK3610906.1"/>
    </source>
</evidence>
<feature type="transmembrane region" description="Helical" evidence="8">
    <location>
        <begin position="879"/>
        <end position="902"/>
    </location>
</feature>
<gene>
    <name evidence="10" type="ORF">CHS0354_018813</name>
</gene>
<organism evidence="10 11">
    <name type="scientific">Potamilus streckersoni</name>
    <dbReference type="NCBI Taxonomy" id="2493646"/>
    <lineage>
        <taxon>Eukaryota</taxon>
        <taxon>Metazoa</taxon>
        <taxon>Spiralia</taxon>
        <taxon>Lophotrochozoa</taxon>
        <taxon>Mollusca</taxon>
        <taxon>Bivalvia</taxon>
        <taxon>Autobranchia</taxon>
        <taxon>Heteroconchia</taxon>
        <taxon>Palaeoheterodonta</taxon>
        <taxon>Unionida</taxon>
        <taxon>Unionoidea</taxon>
        <taxon>Unionidae</taxon>
        <taxon>Ambleminae</taxon>
        <taxon>Lampsilini</taxon>
        <taxon>Potamilus</taxon>
    </lineage>
</organism>
<keyword evidence="2 8" id="KW-0812">Transmembrane</keyword>
<feature type="region of interest" description="Disordered" evidence="7">
    <location>
        <begin position="926"/>
        <end position="946"/>
    </location>
</feature>
<dbReference type="InterPro" id="IPR001828">
    <property type="entry name" value="ANF_lig-bd_rcpt"/>
</dbReference>
<dbReference type="InterPro" id="IPR000337">
    <property type="entry name" value="GPCR_3"/>
</dbReference>
<evidence type="ECO:0000256" key="3">
    <source>
        <dbReference type="ARBA" id="ARBA00022989"/>
    </source>
</evidence>
<keyword evidence="5" id="KW-0675">Receptor</keyword>
<dbReference type="GO" id="GO:0016020">
    <property type="term" value="C:membrane"/>
    <property type="evidence" value="ECO:0007669"/>
    <property type="project" value="UniProtKB-SubCell"/>
</dbReference>
<dbReference type="InterPro" id="IPR050726">
    <property type="entry name" value="mGluR"/>
</dbReference>
<feature type="compositionally biased region" description="Low complexity" evidence="7">
    <location>
        <begin position="933"/>
        <end position="946"/>
    </location>
</feature>
<keyword evidence="3 8" id="KW-1133">Transmembrane helix</keyword>
<protein>
    <recommendedName>
        <fullName evidence="9">Receptor ligand binding region domain-containing protein</fullName>
    </recommendedName>
</protein>
<evidence type="ECO:0000259" key="9">
    <source>
        <dbReference type="Pfam" id="PF01094"/>
    </source>
</evidence>
<dbReference type="EMBL" id="JAEAOA010001152">
    <property type="protein sequence ID" value="KAK3610906.1"/>
    <property type="molecule type" value="Genomic_DNA"/>
</dbReference>
<evidence type="ECO:0000256" key="7">
    <source>
        <dbReference type="SAM" id="MobiDB-lite"/>
    </source>
</evidence>
<evidence type="ECO:0000256" key="8">
    <source>
        <dbReference type="SAM" id="Phobius"/>
    </source>
</evidence>
<evidence type="ECO:0000256" key="5">
    <source>
        <dbReference type="ARBA" id="ARBA00023170"/>
    </source>
</evidence>
<dbReference type="InterPro" id="IPR028082">
    <property type="entry name" value="Peripla_BP_I"/>
</dbReference>
<keyword evidence="4 8" id="KW-0472">Membrane</keyword>
<reference evidence="10" key="1">
    <citation type="journal article" date="2021" name="Genome Biol. Evol.">
        <title>A High-Quality Reference Genome for a Parasitic Bivalve with Doubly Uniparental Inheritance (Bivalvia: Unionida).</title>
        <authorList>
            <person name="Smith C.H."/>
        </authorList>
    </citation>
    <scope>NUCLEOTIDE SEQUENCE</scope>
    <source>
        <strain evidence="10">CHS0354</strain>
    </source>
</reference>
<dbReference type="PRINTS" id="PR00248">
    <property type="entry name" value="GPCRMGR"/>
</dbReference>
<feature type="domain" description="Receptor ligand binding region" evidence="9">
    <location>
        <begin position="430"/>
        <end position="816"/>
    </location>
</feature>
<reference evidence="10" key="2">
    <citation type="journal article" date="2021" name="Genome Biol. Evol.">
        <title>Developing a high-quality reference genome for a parasitic bivalve with doubly uniparental inheritance (Bivalvia: Unionida).</title>
        <authorList>
            <person name="Smith C.H."/>
        </authorList>
    </citation>
    <scope>NUCLEOTIDE SEQUENCE</scope>
    <source>
        <strain evidence="10">CHS0354</strain>
        <tissue evidence="10">Mantle</tissue>
    </source>
</reference>
<dbReference type="Pfam" id="PF01094">
    <property type="entry name" value="ANF_receptor"/>
    <property type="match status" value="2"/>
</dbReference>
<keyword evidence="6" id="KW-0325">Glycoprotein</keyword>
<dbReference type="SUPFAM" id="SSF53822">
    <property type="entry name" value="Periplasmic binding protein-like I"/>
    <property type="match status" value="2"/>
</dbReference>
<dbReference type="Proteomes" id="UP001195483">
    <property type="component" value="Unassembled WGS sequence"/>
</dbReference>
<evidence type="ECO:0000256" key="1">
    <source>
        <dbReference type="ARBA" id="ARBA00004141"/>
    </source>
</evidence>
<dbReference type="AlphaFoldDB" id="A0AAE0WDR6"/>
<evidence type="ECO:0000256" key="4">
    <source>
        <dbReference type="ARBA" id="ARBA00023136"/>
    </source>
</evidence>
<proteinExistence type="predicted"/>
<name>A0AAE0WDR6_9BIVA</name>
<evidence type="ECO:0000313" key="11">
    <source>
        <dbReference type="Proteomes" id="UP001195483"/>
    </source>
</evidence>
<keyword evidence="11" id="KW-1185">Reference proteome</keyword>
<sequence>MIGYSTTAASLSDRSLYRNFFRVIPPDNIQINAMELLMIEMNWTYFAVIYDDDIYGREGVTDLDKRSQKRRICLTEKIPVDTQLSQQETISHLQDALISLLNRSSPIIGIVVFGGTKLGTSFLYAINKSLNVLQTFPILILSEASMDAGVFSVNWPTVLAGSFALNPPRRKIETFEIYWASLFQNRTKLTEASKGNTLLLNVYERWSSEKCKNSVGVTCDPLTSNFSDPVLISSPFSDYAIHAAVVLVDAIKSVHAFKCGHNLCPSFVNVRRSEIINKLAFSEVALDDFPWLKKYLKGSSVSFNGSVDAFYQQQPTSYVVYNCQAYTSINREDCFKEVGNYDRLSQKLTLLKADVKDYKFPTYTELPWNEIRKGQCSNGSVCASCISNETNPDFIIPGDLYIVAVAPVHVRGSTPMQCGDLKLGGMDIVEAIHFAIQQSKYQSGVMVPDASVGAVIIDSCIHPLIIKERLLTLYRYGLPNGEGGYSQIMNKVLGFIAEWTSDISIAVADVLTETRHVQIAYGSTAPVLSNRTLFPYFLRLTSSDILQAQAMIDIIKGMGANYIQIINTDSAYGNGGKNAILESLDTIGACVAQIITLSFFPSFNQSVVVQRIRDFSSAKVVVLFLSTSHHEWLVPSLEELTSPQEFIFIASEEWGTRPILQDVKNLIGTITLSIDLPVNQKFSEHMSNLRTTGQDVNPWLQKFMEKELNCHFEWSFNKSASKPCSVNKGLTSDYKIDFWVPFVENAVYALMTGASQTLKEQCGQTKTICDKYRANIMDLVKQIKDVQLNIRGNGNKDSIFDQNGDGLLGYNIYMVEKQVGKVKYTSIGQSVPFYWNKQKWENSMNIQGESNLKCGDKSLCPNCFTATGPETTSTPSAGFMYSTIALIVICILLLAAVIILIIKLRHKGVGQEGNYASPYITPVYTSSDRTDTSEGSSSDSPSQNTSNLYYIGQDDLYIRSHSSRLEMKEDIANHIEN</sequence>
<evidence type="ECO:0000256" key="6">
    <source>
        <dbReference type="ARBA" id="ARBA00023180"/>
    </source>
</evidence>
<dbReference type="Gene3D" id="3.40.50.2300">
    <property type="match status" value="4"/>
</dbReference>
<feature type="domain" description="Receptor ligand binding region" evidence="9">
    <location>
        <begin position="1"/>
        <end position="141"/>
    </location>
</feature>
<accession>A0AAE0WDR6</accession>
<evidence type="ECO:0000256" key="2">
    <source>
        <dbReference type="ARBA" id="ARBA00022692"/>
    </source>
</evidence>